<reference evidence="2 3" key="1">
    <citation type="submission" date="2015-04" db="EMBL/GenBank/DDBJ databases">
        <title>Genome sequence of Ceratocystis platani, a major pathogen of plane trees.</title>
        <authorList>
            <person name="Belbahri L."/>
        </authorList>
    </citation>
    <scope>NUCLEOTIDE SEQUENCE [LARGE SCALE GENOMIC DNA]</scope>
    <source>
        <strain evidence="2 3">CFO</strain>
    </source>
</reference>
<dbReference type="Proteomes" id="UP000034841">
    <property type="component" value="Unassembled WGS sequence"/>
</dbReference>
<evidence type="ECO:0000313" key="2">
    <source>
        <dbReference type="EMBL" id="KKF94705.1"/>
    </source>
</evidence>
<dbReference type="InterPro" id="IPR024526">
    <property type="entry name" value="DUF3807"/>
</dbReference>
<feature type="region of interest" description="Disordered" evidence="1">
    <location>
        <begin position="1"/>
        <end position="67"/>
    </location>
</feature>
<proteinExistence type="predicted"/>
<feature type="compositionally biased region" description="Basic and acidic residues" evidence="1">
    <location>
        <begin position="286"/>
        <end position="295"/>
    </location>
</feature>
<gene>
    <name evidence="2" type="ORF">CFO_g2927</name>
</gene>
<organism evidence="2 3">
    <name type="scientific">Ceratocystis fimbriata f. sp. platani</name>
    <dbReference type="NCBI Taxonomy" id="88771"/>
    <lineage>
        <taxon>Eukaryota</taxon>
        <taxon>Fungi</taxon>
        <taxon>Dikarya</taxon>
        <taxon>Ascomycota</taxon>
        <taxon>Pezizomycotina</taxon>
        <taxon>Sordariomycetes</taxon>
        <taxon>Hypocreomycetidae</taxon>
        <taxon>Microascales</taxon>
        <taxon>Ceratocystidaceae</taxon>
        <taxon>Ceratocystis</taxon>
    </lineage>
</organism>
<protein>
    <submittedName>
        <fullName evidence="2">Uncharacterized protein</fullName>
    </submittedName>
</protein>
<evidence type="ECO:0000313" key="3">
    <source>
        <dbReference type="Proteomes" id="UP000034841"/>
    </source>
</evidence>
<name>A0A0F8B3N3_CERFI</name>
<dbReference type="PANTHER" id="PTHR40642">
    <property type="entry name" value="YALI0F31295P"/>
    <property type="match status" value="1"/>
</dbReference>
<feature type="region of interest" description="Disordered" evidence="1">
    <location>
        <begin position="283"/>
        <end position="357"/>
    </location>
</feature>
<dbReference type="AlphaFoldDB" id="A0A0F8B3N3"/>
<evidence type="ECO:0000256" key="1">
    <source>
        <dbReference type="SAM" id="MobiDB-lite"/>
    </source>
</evidence>
<dbReference type="Pfam" id="PF12720">
    <property type="entry name" value="DUF3807"/>
    <property type="match status" value="1"/>
</dbReference>
<sequence>MASRTSPPIANTTDNAPRDTPREKQDMFSDLPKLTTRTPEPRLDQTVNGAGSGDYGATIPSSPNTPGNLPAFDWEEFGARYERALADADAKEREILEEFDRVAKYFGVWASTSSSVDNDRATKRLQTRERFVSLSEKRTAEKQDHHDRCHVTATIMFNVKNGAIIYSQRVSHSGNFLDLKRFHDDFFSPASLAAFGANFFPAKLQTGDISARTSNTNTQNEYECTNPGDDYEDLGCYPDGNQRTLTDEQVYMFRQSELKEMLKNWQKRKAIAEKNSVEVVFSVSDPRQDKQESKASIKTSDLPDADEDISDASTPSWGKKRKKTKNSALGLRKEPKPDLRKRTWDVVDTGLDSLEYD</sequence>
<feature type="compositionally biased region" description="Basic and acidic residues" evidence="1">
    <location>
        <begin position="16"/>
        <end position="27"/>
    </location>
</feature>
<dbReference type="OrthoDB" id="5422320at2759"/>
<dbReference type="PANTHER" id="PTHR40642:SF1">
    <property type="entry name" value="YALI0F31295P"/>
    <property type="match status" value="1"/>
</dbReference>
<feature type="compositionally biased region" description="Basic and acidic residues" evidence="1">
    <location>
        <begin position="331"/>
        <end position="345"/>
    </location>
</feature>
<feature type="compositionally biased region" description="Polar residues" evidence="1">
    <location>
        <begin position="1"/>
        <end position="15"/>
    </location>
</feature>
<accession>A0A0F8B3N3</accession>
<dbReference type="EMBL" id="LBBL01000142">
    <property type="protein sequence ID" value="KKF94705.1"/>
    <property type="molecule type" value="Genomic_DNA"/>
</dbReference>
<comment type="caution">
    <text evidence="2">The sequence shown here is derived from an EMBL/GenBank/DDBJ whole genome shotgun (WGS) entry which is preliminary data.</text>
</comment>
<keyword evidence="3" id="KW-1185">Reference proteome</keyword>